<keyword evidence="4" id="KW-1185">Reference proteome</keyword>
<accession>A0A7M5XGL4</accession>
<evidence type="ECO:0000256" key="1">
    <source>
        <dbReference type="SAM" id="SignalP"/>
    </source>
</evidence>
<dbReference type="SUPFAM" id="SSF57625">
    <property type="entry name" value="Invertebrate chitin-binding proteins"/>
    <property type="match status" value="1"/>
</dbReference>
<dbReference type="GO" id="GO:0005576">
    <property type="term" value="C:extracellular region"/>
    <property type="evidence" value="ECO:0007669"/>
    <property type="project" value="InterPro"/>
</dbReference>
<sequence length="182" mass="20446">MKTAIFFAAFLAVALAQKDLTFWEERMSTEKKNDALPEVPCPDTLCNGKADGNHYYYPYYTGAYRYNFFLQCLGGKATCQACFPLSLEYSYECNQCLYKKSDACVTTKPWKPVATFTCPDRCPSYGPKYTGNVADPAQSKQYVACWEGVTVGCIACPGNLMFNEQENACLFEGKYITEPTKQ</sequence>
<feature type="signal peptide" evidence="1">
    <location>
        <begin position="1"/>
        <end position="16"/>
    </location>
</feature>
<proteinExistence type="predicted"/>
<evidence type="ECO:0000313" key="3">
    <source>
        <dbReference type="EnsemblMetazoa" id="CLYHEMP021998.1"/>
    </source>
</evidence>
<reference evidence="3" key="1">
    <citation type="submission" date="2021-01" db="UniProtKB">
        <authorList>
            <consortium name="EnsemblMetazoa"/>
        </authorList>
    </citation>
    <scope>IDENTIFICATION</scope>
</reference>
<dbReference type="EnsemblMetazoa" id="CLYHEMT021998.1">
    <property type="protein sequence ID" value="CLYHEMP021998.1"/>
    <property type="gene ID" value="CLYHEMG021998"/>
</dbReference>
<evidence type="ECO:0000259" key="2">
    <source>
        <dbReference type="Pfam" id="PF01607"/>
    </source>
</evidence>
<dbReference type="OrthoDB" id="6020543at2759"/>
<dbReference type="Pfam" id="PF01607">
    <property type="entry name" value="CBM_14"/>
    <property type="match status" value="1"/>
</dbReference>
<dbReference type="GeneID" id="136801242"/>
<protein>
    <recommendedName>
        <fullName evidence="2">Chitin-binding type-2 domain-containing protein</fullName>
    </recommendedName>
</protein>
<keyword evidence="1" id="KW-0732">Signal</keyword>
<evidence type="ECO:0000313" key="4">
    <source>
        <dbReference type="Proteomes" id="UP000594262"/>
    </source>
</evidence>
<name>A0A7M5XGL4_9CNID</name>
<dbReference type="GO" id="GO:0008061">
    <property type="term" value="F:chitin binding"/>
    <property type="evidence" value="ECO:0007669"/>
    <property type="project" value="InterPro"/>
</dbReference>
<feature type="chain" id="PRO_5029794172" description="Chitin-binding type-2 domain-containing protein" evidence="1">
    <location>
        <begin position="17"/>
        <end position="182"/>
    </location>
</feature>
<dbReference type="AlphaFoldDB" id="A0A7M5XGL4"/>
<dbReference type="Proteomes" id="UP000594262">
    <property type="component" value="Unplaced"/>
</dbReference>
<dbReference type="RefSeq" id="XP_066913974.1">
    <property type="nucleotide sequence ID" value="XM_067057873.1"/>
</dbReference>
<dbReference type="InterPro" id="IPR036508">
    <property type="entry name" value="Chitin-bd_dom_sf"/>
</dbReference>
<organism evidence="3 4">
    <name type="scientific">Clytia hemisphaerica</name>
    <dbReference type="NCBI Taxonomy" id="252671"/>
    <lineage>
        <taxon>Eukaryota</taxon>
        <taxon>Metazoa</taxon>
        <taxon>Cnidaria</taxon>
        <taxon>Hydrozoa</taxon>
        <taxon>Hydroidolina</taxon>
        <taxon>Leptothecata</taxon>
        <taxon>Obeliida</taxon>
        <taxon>Clytiidae</taxon>
        <taxon>Clytia</taxon>
    </lineage>
</organism>
<feature type="domain" description="Chitin-binding type-2" evidence="2">
    <location>
        <begin position="130"/>
        <end position="172"/>
    </location>
</feature>
<dbReference type="InterPro" id="IPR002557">
    <property type="entry name" value="Chitin-bd_dom"/>
</dbReference>